<evidence type="ECO:0000313" key="7">
    <source>
        <dbReference type="Proteomes" id="UP000501926"/>
    </source>
</evidence>
<dbReference type="GO" id="GO:0047238">
    <property type="term" value="F:glucuronosyl-N-acetylgalactosaminyl-proteoglycan 4-beta-N-acetylgalactosaminyltransferase activity"/>
    <property type="evidence" value="ECO:0007669"/>
    <property type="project" value="UniProtKB-EC"/>
</dbReference>
<sequence>MKPRQEKNNKSLPPILVYQMGKVGSTAILKSLQRLNLYNRVYHAHFLSKSGIKSVEDYYRSLPYIEVPNHIYESKQICIEIENSTREQKWKVITLVRDPIARDISDLFQNIERDFPQIRTLDSKNALIEIKTYLYNMIIKFDESTDYACSWFDKEIKEVFGFDVYSHDFSKTNGYQIFQTEKADILVIKLEKLSEIHKEAFRQFLDIHDFTIVKENIGSDKWYNEYYKEVVNSLRIPGQIVDKIYDSRYSKHFYTEGELSSFKEKWSGKSFYNKKDKKILIVHPEGNLHNNPNLSGIVEILCENGCSADVFSLKHETIAQKALCYGSQMFLFDGTRDSTAGVCLLASKVFFSPQELALHVRSVYKDYDLVVGVDRGIIEASIIASALEVPCGLISYEIFFADEAGVQFKQTEIHACQNISFAICQDEIRSAQLSKENRIPLEKIINIPVAGRAVKRGERCWYFHDKFGIDHRKKIALLAGSIDKWTMAEELIESVSRWDPEWVLVLHNRYGLDGGVHTIYERYKNKPNIYFSFDPVKLVQDMHILLHSCDLGIALYRATKQGIFTGNNLTYLGMASGKIATYLQHGLPLLINEIGEMSRYVESYGLGISLKSGDGINPGALCEAPFAYKERCYGFFENKLDLNKTIHPFLDKMNSLLRKWQSDSSYGKAGQVSSADVLSISTEKSLEFLNLLVKQELQDGNIQKAKELLSKILNQLPDNIKALNNLAVIEILEKNWDAATEALRKVLYLDPSNKVALENTKQLERHLVLYKAVLEAEKLVGQKQYAEAYKILEKVLEIDKNSVDALNAIAKIRIARNDFEVAGKVLTKVLQLHPANKTAIESLEYIKKQVNVKDHAPLPAGATALGTTAVTTEACSGISGRTEADFQHLLEMLNLQAKQALQEGNAKKAKELLAKVLNQSPNNVKALNNFAVTEILEKNWESAREVLQKILELDPSNNVALENVKYLENQVSLHKLFLEAEKLIEQKEYSNAREILKNILEIDDRHIDALNDLAVIEISENNLFNAREILNKVLRNDSNNQIAKENLEYLEQLIHVSEEKSSDIKVSAIVSTYNSERFIRGCLEDLTNQTSYKKGALEIIVIDSCSPQNEQAIVDEFQKSYRDIVYIRTEKRETIYAAWNRAIKIAKGEYITNANTDDRHRKDGLEILANELDENPDVVLVYGNQIITETENETFEHHKPVGVFQWPDFNRNYLLKVCSIGPQPMWRKLVHSEFGYFDDIFQVAGDYEFWLRISQKYHFKHIPEYLGLYLRSPQSAEYRNQELTQQETLVIQEKYKKLKDIQEKPIAKLPLVSIIIPTYNRPGTLKIALESIVAQTYKFIETIVVNDAGIDVLNVIDTFRDRLSIKYFVHNINKDRSAARNTAIKHASGKYIAYLDDDDIFYPDHIETLVSFLETNNTYKVAYTDAYRAFQEKEHGKYITKNKEIPYSFDFDYDRILTGNFIPTPCIMHYKSCIDVVGIFDETLGAHEDWDLWIRMSTKFQFAHIRKITCEYSWREDGSSTTFGRKEVMDYTRNVVLQRGIKIYREKQIRGLFNRAEASFQSGAYNEAIDAYKKAIETSPSPKQQLPPEETSRLYDAYYNLALSYINTQKVDDAIAAFRKAVELHNADATIYNNLGVLYFRKRMHDDARHCFEKALAIDVDYAEAQQNLEKISSLKIS</sequence>
<keyword evidence="4" id="KW-0328">Glycosyltransferase</keyword>
<dbReference type="Pfam" id="PF13181">
    <property type="entry name" value="TPR_8"/>
    <property type="match status" value="1"/>
</dbReference>
<name>Q1PUV4_KUEST</name>
<reference evidence="6" key="3">
    <citation type="submission" date="2017-10" db="EMBL/GenBank/DDBJ databases">
        <authorList>
            <person name="Frank J."/>
        </authorList>
    </citation>
    <scope>NUCLEOTIDE SEQUENCE [LARGE SCALE GENOMIC DNA]</scope>
</reference>
<accession>Q1PUV4</accession>
<dbReference type="PROSITE" id="PS50005">
    <property type="entry name" value="TPR"/>
    <property type="match status" value="5"/>
</dbReference>
<feature type="domain" description="Glycosyltransferase 2-like" evidence="2">
    <location>
        <begin position="1313"/>
        <end position="1472"/>
    </location>
</feature>
<dbReference type="SUPFAM" id="SSF48452">
    <property type="entry name" value="TPR-like"/>
    <property type="match status" value="1"/>
</dbReference>
<evidence type="ECO:0000313" key="5">
    <source>
        <dbReference type="EMBL" id="SOH04489.1"/>
    </source>
</evidence>
<dbReference type="Gene3D" id="1.25.40.10">
    <property type="entry name" value="Tetratricopeptide repeat domain"/>
    <property type="match status" value="5"/>
</dbReference>
<feature type="repeat" description="TPR" evidence="1">
    <location>
        <begin position="1549"/>
        <end position="1582"/>
    </location>
</feature>
<reference evidence="3" key="2">
    <citation type="submission" date="2006-01" db="EMBL/GenBank/DDBJ databases">
        <authorList>
            <person name="Genoscope"/>
        </authorList>
    </citation>
    <scope>NUCLEOTIDE SEQUENCE</scope>
</reference>
<dbReference type="Pfam" id="PF10364">
    <property type="entry name" value="NKWYS"/>
    <property type="match status" value="1"/>
</dbReference>
<feature type="repeat" description="TPR" evidence="1">
    <location>
        <begin position="720"/>
        <end position="753"/>
    </location>
</feature>
<reference evidence="3" key="1">
    <citation type="journal article" date="2006" name="Nature">
        <title>Deciphering the evolution and metabolism of an anammox bacterium from a community genome.</title>
        <authorList>
            <person name="Strous M."/>
            <person name="Pelletier E."/>
            <person name="Mangenot S."/>
            <person name="Rattei T."/>
            <person name="Lehner A."/>
            <person name="Taylor M.W."/>
            <person name="Horn M."/>
            <person name="Daims H."/>
            <person name="Bartol-Mavel D."/>
            <person name="Wincker P."/>
            <person name="Barbe V."/>
            <person name="Fonknechten N."/>
            <person name="Vallenet D."/>
            <person name="Segurens B."/>
            <person name="Schenowitz-Truong C."/>
            <person name="Medigue C."/>
            <person name="Collingro A."/>
            <person name="Snel B."/>
            <person name="Dutilh B.E."/>
            <person name="OpDenCamp H.J.M."/>
            <person name="vanDerDrift C."/>
            <person name="Cirpus I."/>
            <person name="vanDePas-Schoonen K.T."/>
            <person name="Harhangi H.R."/>
            <person name="vanNiftrik L."/>
            <person name="Schmid M."/>
            <person name="Keltjens J."/>
            <person name="vanDeVossenberg J."/>
            <person name="Kartal B."/>
            <person name="Meier H."/>
            <person name="Frishman D."/>
            <person name="Huynen M.A."/>
            <person name="Mewes H."/>
            <person name="Weissenbach J."/>
            <person name="Jetten M.S.M."/>
            <person name="Wagner M."/>
            <person name="LePaslier D."/>
        </authorList>
    </citation>
    <scope>NUCLEOTIDE SEQUENCE</scope>
</reference>
<dbReference type="PANTHER" id="PTHR22916:SF3">
    <property type="entry name" value="UDP-GLCNAC:BETAGAL BETA-1,3-N-ACETYLGLUCOSAMINYLTRANSFERASE-LIKE PROTEIN 1"/>
    <property type="match status" value="1"/>
</dbReference>
<dbReference type="InterPro" id="IPR001173">
    <property type="entry name" value="Glyco_trans_2-like"/>
</dbReference>
<dbReference type="OrthoDB" id="286125at2"/>
<feature type="repeat" description="TPR" evidence="1">
    <location>
        <begin position="1595"/>
        <end position="1628"/>
    </location>
</feature>
<dbReference type="EMBL" id="LT934425">
    <property type="protein sequence ID" value="SOH04489.1"/>
    <property type="molecule type" value="Genomic_DNA"/>
</dbReference>
<reference evidence="5" key="4">
    <citation type="submission" date="2017-10" db="EMBL/GenBank/DDBJ databases">
        <authorList>
            <person name="Banno H."/>
            <person name="Chua N.-H."/>
        </authorList>
    </citation>
    <scope>NUCLEOTIDE SEQUENCE [LARGE SCALE GENOMIC DNA]</scope>
    <source>
        <strain evidence="5">Kuenenia_mbr1_ru-nijmegen</strain>
    </source>
</reference>
<dbReference type="EMBL" id="CT573073">
    <property type="protein sequence ID" value="CAJ71004.1"/>
    <property type="molecule type" value="Genomic_DNA"/>
</dbReference>
<evidence type="ECO:0000313" key="3">
    <source>
        <dbReference type="EMBL" id="CAJ71004.1"/>
    </source>
</evidence>
<dbReference type="KEGG" id="kst:KSMBR1_1991"/>
<dbReference type="Pfam" id="PF00535">
    <property type="entry name" value="Glycos_transf_2"/>
    <property type="match status" value="2"/>
</dbReference>
<dbReference type="EMBL" id="CP049055">
    <property type="protein sequence ID" value="QII09579.1"/>
    <property type="molecule type" value="Genomic_DNA"/>
</dbReference>
<dbReference type="Proteomes" id="UP000501926">
    <property type="component" value="Chromosome"/>
</dbReference>
<keyword evidence="4" id="KW-0808">Transferase</keyword>
<keyword evidence="6" id="KW-1185">Reference proteome</keyword>
<dbReference type="Proteomes" id="UP000221734">
    <property type="component" value="Chromosome Kuenenia_stuttgartiensis_MBR1"/>
</dbReference>
<evidence type="ECO:0000313" key="6">
    <source>
        <dbReference type="Proteomes" id="UP000221734"/>
    </source>
</evidence>
<dbReference type="Gene3D" id="3.40.50.2000">
    <property type="entry name" value="Glycogen Phosphorylase B"/>
    <property type="match status" value="1"/>
</dbReference>
<dbReference type="SUPFAM" id="SSF53448">
    <property type="entry name" value="Nucleotide-diphospho-sugar transferases"/>
    <property type="match status" value="2"/>
</dbReference>
<evidence type="ECO:0000256" key="1">
    <source>
        <dbReference type="PROSITE-ProRule" id="PRU00339"/>
    </source>
</evidence>
<dbReference type="Pfam" id="PF14559">
    <property type="entry name" value="TPR_19"/>
    <property type="match status" value="4"/>
</dbReference>
<dbReference type="Gene3D" id="3.90.550.10">
    <property type="entry name" value="Spore Coat Polysaccharide Biosynthesis Protein SpsA, Chain A"/>
    <property type="match status" value="2"/>
</dbReference>
<feature type="repeat" description="TPR" evidence="1">
    <location>
        <begin position="924"/>
        <end position="957"/>
    </location>
</feature>
<organism evidence="3">
    <name type="scientific">Kuenenia stuttgartiensis</name>
    <dbReference type="NCBI Taxonomy" id="174633"/>
    <lineage>
        <taxon>Bacteria</taxon>
        <taxon>Pseudomonadati</taxon>
        <taxon>Planctomycetota</taxon>
        <taxon>Candidatus Brocadiia</taxon>
        <taxon>Candidatus Brocadiales</taxon>
        <taxon>Candidatus Brocadiaceae</taxon>
        <taxon>Candidatus Kuenenia</taxon>
    </lineage>
</organism>
<proteinExistence type="predicted"/>
<dbReference type="PANTHER" id="PTHR22916">
    <property type="entry name" value="GLYCOSYLTRANSFERASE"/>
    <property type="match status" value="1"/>
</dbReference>
<dbReference type="RefSeq" id="WP_099325201.1">
    <property type="nucleotide sequence ID" value="NZ_CP049055.1"/>
</dbReference>
<dbReference type="SMART" id="SM00028">
    <property type="entry name" value="TPR"/>
    <property type="match status" value="11"/>
</dbReference>
<dbReference type="InterPro" id="IPR018831">
    <property type="entry name" value="Uncharacterised_NKWYS"/>
</dbReference>
<dbReference type="InterPro" id="IPR011990">
    <property type="entry name" value="TPR-like_helical_dom_sf"/>
</dbReference>
<dbReference type="InterPro" id="IPR019734">
    <property type="entry name" value="TPR_rpt"/>
</dbReference>
<feature type="repeat" description="TPR" evidence="1">
    <location>
        <begin position="1629"/>
        <end position="1662"/>
    </location>
</feature>
<evidence type="ECO:0000259" key="2">
    <source>
        <dbReference type="Pfam" id="PF00535"/>
    </source>
</evidence>
<dbReference type="CAZy" id="GT2">
    <property type="family name" value="Glycosyltransferase Family 2"/>
</dbReference>
<feature type="domain" description="Glycosyltransferase 2-like" evidence="2">
    <location>
        <begin position="1067"/>
        <end position="1204"/>
    </location>
</feature>
<gene>
    <name evidence="4" type="ORF">KsCSTR_02000</name>
    <name evidence="5" type="ORF">KSMBR1_1991</name>
    <name evidence="3" type="ORF">kustc0259</name>
</gene>
<evidence type="ECO:0000313" key="4">
    <source>
        <dbReference type="EMBL" id="QII09579.1"/>
    </source>
</evidence>
<reference evidence="4 7" key="5">
    <citation type="submission" date="2020-02" db="EMBL/GenBank/DDBJ databases">
        <title>Newly sequenced genome of strain CSTR1 showed variability in Candidatus Kuenenia stuttgartiensis genomes.</title>
        <authorList>
            <person name="Ding C."/>
            <person name="Adrian L."/>
        </authorList>
    </citation>
    <scope>NUCLEOTIDE SEQUENCE [LARGE SCALE GENOMIC DNA]</scope>
    <source>
        <strain evidence="4 7">CSTR1</strain>
    </source>
</reference>
<dbReference type="EC" id="2.4.1.175" evidence="4"/>
<dbReference type="InterPro" id="IPR029044">
    <property type="entry name" value="Nucleotide-diphossugar_trans"/>
</dbReference>
<protein>
    <submittedName>
        <fullName evidence="4">Putative glucuronosyl-N-acetylgalactosaminyl-proteoglycan 4-beta-N-acetylgalactosaminyltransferase</fullName>
        <ecNumber evidence="4">2.4.1.175</ecNumber>
    </submittedName>
</protein>
<dbReference type="Pfam" id="PF13424">
    <property type="entry name" value="TPR_12"/>
    <property type="match status" value="1"/>
</dbReference>
<keyword evidence="1" id="KW-0802">TPR repeat</keyword>